<evidence type="ECO:0000256" key="1">
    <source>
        <dbReference type="ARBA" id="ARBA00022737"/>
    </source>
</evidence>
<dbReference type="PANTHER" id="PTHR32305">
    <property type="match status" value="1"/>
</dbReference>
<feature type="domain" description="Teneurin-like YD-shell" evidence="2">
    <location>
        <begin position="51"/>
        <end position="252"/>
    </location>
</feature>
<evidence type="ECO:0000259" key="2">
    <source>
        <dbReference type="Pfam" id="PF25023"/>
    </source>
</evidence>
<dbReference type="InterPro" id="IPR056823">
    <property type="entry name" value="TEN-like_YD-shell"/>
</dbReference>
<dbReference type="InterPro" id="IPR050708">
    <property type="entry name" value="T6SS_VgrG/RHS"/>
</dbReference>
<proteinExistence type="predicted"/>
<dbReference type="Pfam" id="PF25023">
    <property type="entry name" value="TEN_YD-shell"/>
    <property type="match status" value="1"/>
</dbReference>
<evidence type="ECO:0000313" key="4">
    <source>
        <dbReference type="Proteomes" id="UP000636949"/>
    </source>
</evidence>
<dbReference type="AlphaFoldDB" id="A0A8J2Z4Z4"/>
<dbReference type="RefSeq" id="WP_117002925.1">
    <property type="nucleotide sequence ID" value="NZ_BMJS01000018.1"/>
</dbReference>
<keyword evidence="1" id="KW-0677">Repeat</keyword>
<dbReference type="NCBIfam" id="TIGR03696">
    <property type="entry name" value="Rhs_assc_core"/>
    <property type="match status" value="1"/>
</dbReference>
<dbReference type="EMBL" id="BMJS01000018">
    <property type="protein sequence ID" value="GGF99888.1"/>
    <property type="molecule type" value="Genomic_DNA"/>
</dbReference>
<comment type="caution">
    <text evidence="3">The sequence shown here is derived from an EMBL/GenBank/DDBJ whole genome shotgun (WGS) entry which is preliminary data.</text>
</comment>
<organism evidence="3 4">
    <name type="scientific">Cysteiniphilum litorale</name>
    <dbReference type="NCBI Taxonomy" id="2056700"/>
    <lineage>
        <taxon>Bacteria</taxon>
        <taxon>Pseudomonadati</taxon>
        <taxon>Pseudomonadota</taxon>
        <taxon>Gammaproteobacteria</taxon>
        <taxon>Thiotrichales</taxon>
        <taxon>Fastidiosibacteraceae</taxon>
        <taxon>Cysteiniphilum</taxon>
    </lineage>
</organism>
<sequence>MRNFCHIGLSYFSLVPLVLLYTYGHAYATLNYPSNPDQLRSIIEDGVVKTIQYDQNGNISFDDQANHLTYDSDDELIKVLQTNGNTIEYRYDALNQQMAESFNQSEPLYHFYQDRRILDDVQVNDITHYFEHGQLSVTNNQIKASYYLQNNFGSVVTLIDQSQQLAHFYRYLPFGYQSDMKPDSATFDVFDLADSSKGYNDMLTDQVTGNQFLGSGYRSYSPRLRLFLKYDSLSPFDQGGINGYAYSDNNPIMAFDPSGHMSKWQKIDMGIGLGLTAIASALAIMATGGAATPAVVAGYTSTLSAASIGVAVTTPVIADSIADAGTGKNWTHQMRSTGWKNVVVGLGTLAAGEAAGYGIGQVTSNMAAHVIAKSAASAIAQESLSIATGLQKGVNLQNFGINFAANAIIHTGIHASMPREIVIPRYNGKSLNFDSMPTFEEALATTPIPENGLAELNDNFNISKNSGKEPLAARKNFYRANIDKFSNAHGLTSFENMFSFNGTDENFKAVANWAGVF</sequence>
<dbReference type="OrthoDB" id="6875307at2"/>
<dbReference type="Proteomes" id="UP000636949">
    <property type="component" value="Unassembled WGS sequence"/>
</dbReference>
<accession>A0A8J2Z4Z4</accession>
<reference evidence="3" key="2">
    <citation type="submission" date="2020-09" db="EMBL/GenBank/DDBJ databases">
        <authorList>
            <person name="Sun Q."/>
            <person name="Zhou Y."/>
        </authorList>
    </citation>
    <scope>NUCLEOTIDE SEQUENCE</scope>
    <source>
        <strain evidence="3">CGMCC 1.15758</strain>
    </source>
</reference>
<protein>
    <recommendedName>
        <fullName evidence="2">Teneurin-like YD-shell domain-containing protein</fullName>
    </recommendedName>
</protein>
<gene>
    <name evidence="3" type="ORF">GCM10010995_16490</name>
</gene>
<keyword evidence="4" id="KW-1185">Reference proteome</keyword>
<dbReference type="PANTHER" id="PTHR32305:SF15">
    <property type="entry name" value="PROTEIN RHSA-RELATED"/>
    <property type="match status" value="1"/>
</dbReference>
<dbReference type="InterPro" id="IPR022385">
    <property type="entry name" value="Rhs_assc_core"/>
</dbReference>
<name>A0A8J2Z4Z4_9GAMM</name>
<dbReference type="Gene3D" id="2.180.10.10">
    <property type="entry name" value="RHS repeat-associated core"/>
    <property type="match status" value="1"/>
</dbReference>
<reference evidence="3" key="1">
    <citation type="journal article" date="2014" name="Int. J. Syst. Evol. Microbiol.">
        <title>Complete genome sequence of Corynebacterium casei LMG S-19264T (=DSM 44701T), isolated from a smear-ripened cheese.</title>
        <authorList>
            <consortium name="US DOE Joint Genome Institute (JGI-PGF)"/>
            <person name="Walter F."/>
            <person name="Albersmeier A."/>
            <person name="Kalinowski J."/>
            <person name="Ruckert C."/>
        </authorList>
    </citation>
    <scope>NUCLEOTIDE SEQUENCE</scope>
    <source>
        <strain evidence="3">CGMCC 1.15758</strain>
    </source>
</reference>
<evidence type="ECO:0000313" key="3">
    <source>
        <dbReference type="EMBL" id="GGF99888.1"/>
    </source>
</evidence>